<gene>
    <name evidence="2" type="ORF">Pfra01_000628100</name>
</gene>
<feature type="compositionally biased region" description="Low complexity" evidence="1">
    <location>
        <begin position="142"/>
        <end position="158"/>
    </location>
</feature>
<evidence type="ECO:0000256" key="1">
    <source>
        <dbReference type="SAM" id="MobiDB-lite"/>
    </source>
</evidence>
<feature type="region of interest" description="Disordered" evidence="1">
    <location>
        <begin position="1"/>
        <end position="25"/>
    </location>
</feature>
<dbReference type="EMBL" id="BSXT01000528">
    <property type="protein sequence ID" value="GMF29384.1"/>
    <property type="molecule type" value="Genomic_DNA"/>
</dbReference>
<evidence type="ECO:0000313" key="2">
    <source>
        <dbReference type="EMBL" id="GMF29384.1"/>
    </source>
</evidence>
<dbReference type="AlphaFoldDB" id="A0A9W6U9Z1"/>
<name>A0A9W6U9Z1_9STRA</name>
<feature type="compositionally biased region" description="Gly residues" evidence="1">
    <location>
        <begin position="173"/>
        <end position="182"/>
    </location>
</feature>
<reference evidence="2" key="1">
    <citation type="submission" date="2023-04" db="EMBL/GenBank/DDBJ databases">
        <title>Phytophthora fragariaefolia NBRC 109709.</title>
        <authorList>
            <person name="Ichikawa N."/>
            <person name="Sato H."/>
            <person name="Tonouchi N."/>
        </authorList>
    </citation>
    <scope>NUCLEOTIDE SEQUENCE</scope>
    <source>
        <strain evidence="2">NBRC 109709</strain>
    </source>
</reference>
<feature type="region of interest" description="Disordered" evidence="1">
    <location>
        <begin position="142"/>
        <end position="214"/>
    </location>
</feature>
<dbReference type="OrthoDB" id="126293at2759"/>
<comment type="caution">
    <text evidence="2">The sequence shown here is derived from an EMBL/GenBank/DDBJ whole genome shotgun (WGS) entry which is preliminary data.</text>
</comment>
<sequence>MMTSWLDRPRSAVTRRPSKSSQPAPVAMQLKSSASLAPHSPGLRLQIPKPFDPADGTEADEAMLTRTWRRSWIRFNLIELAFEHEQRRIVRYLANALAPVSFKSVIWTKLTLQENKMYKNEVVPFCSWVTQLMREFMTWERAAQAASPPDPASQSQQPRGSGRGHQGVRSAGAGRGGRGGQSGHDRSDGGRESRNHQDGVGSGPPVAPIAAGNDPKLARGACLKCNLADHQVRDCPRCEPGEAAQRLKDRR</sequence>
<accession>A0A9W6U9Z1</accession>
<feature type="compositionally biased region" description="Basic and acidic residues" evidence="1">
    <location>
        <begin position="183"/>
        <end position="197"/>
    </location>
</feature>
<proteinExistence type="predicted"/>
<evidence type="ECO:0000313" key="3">
    <source>
        <dbReference type="Proteomes" id="UP001165121"/>
    </source>
</evidence>
<dbReference type="Proteomes" id="UP001165121">
    <property type="component" value="Unassembled WGS sequence"/>
</dbReference>
<organism evidence="2 3">
    <name type="scientific">Phytophthora fragariaefolia</name>
    <dbReference type="NCBI Taxonomy" id="1490495"/>
    <lineage>
        <taxon>Eukaryota</taxon>
        <taxon>Sar</taxon>
        <taxon>Stramenopiles</taxon>
        <taxon>Oomycota</taxon>
        <taxon>Peronosporomycetes</taxon>
        <taxon>Peronosporales</taxon>
        <taxon>Peronosporaceae</taxon>
        <taxon>Phytophthora</taxon>
    </lineage>
</organism>
<protein>
    <submittedName>
        <fullName evidence="2">Unnamed protein product</fullName>
    </submittedName>
</protein>
<keyword evidence="3" id="KW-1185">Reference proteome</keyword>